<keyword evidence="6" id="KW-0597">Phosphoprotein</keyword>
<dbReference type="GeneID" id="3829734"/>
<comment type="similarity">
    <text evidence="6">Belongs to the NnrD/CARKD family.</text>
</comment>
<evidence type="ECO:0000256" key="1">
    <source>
        <dbReference type="ARBA" id="ARBA00022741"/>
    </source>
</evidence>
<dbReference type="EC" id="4.2.1.93" evidence="6"/>
<evidence type="ECO:0000256" key="5">
    <source>
        <dbReference type="ARBA" id="ARBA00023239"/>
    </source>
</evidence>
<feature type="binding site" evidence="6">
    <location>
        <begin position="191"/>
        <end position="197"/>
    </location>
    <ligand>
        <name>(6S)-NADPHX</name>
        <dbReference type="ChEBI" id="CHEBI:64076"/>
    </ligand>
</feature>
<dbReference type="GO" id="GO:0046496">
    <property type="term" value="P:nicotinamide nucleotide metabolic process"/>
    <property type="evidence" value="ECO:0007669"/>
    <property type="project" value="UniProtKB-UniRule"/>
</dbReference>
<reference evidence="8" key="2">
    <citation type="submission" date="2014-05" db="EMBL/GenBank/DDBJ databases">
        <authorList>
            <person name="Aslett A.Martin."/>
            <person name="De Silva Nishadi"/>
        </authorList>
    </citation>
    <scope>NUCLEOTIDE SEQUENCE</scope>
    <source>
        <strain evidence="8">YM</strain>
    </source>
</reference>
<accession>A0A078K450</accession>
<feature type="domain" description="YjeF C-terminal" evidence="7">
    <location>
        <begin position="24"/>
        <end position="350"/>
    </location>
</feature>
<dbReference type="GO" id="GO:0047453">
    <property type="term" value="F:ATP-dependent NAD(P)H-hydrate dehydratase activity"/>
    <property type="evidence" value="ECO:0007669"/>
    <property type="project" value="UniProtKB-UniRule"/>
</dbReference>
<dbReference type="VEuPathDB" id="PlasmoDB:PY02608"/>
<dbReference type="RefSeq" id="XP_730510.1">
    <property type="nucleotide sequence ID" value="XM_725417.1"/>
</dbReference>
<feature type="binding site" evidence="6">
    <location>
        <position position="134"/>
    </location>
    <ligand>
        <name>(6S)-NADPHX</name>
        <dbReference type="ChEBI" id="CHEBI:64076"/>
    </ligand>
</feature>
<evidence type="ECO:0000256" key="6">
    <source>
        <dbReference type="HAMAP-Rule" id="MF_03157"/>
    </source>
</evidence>
<feature type="binding site" evidence="6">
    <location>
        <begin position="237"/>
        <end position="241"/>
    </location>
    <ligand>
        <name>ATP</name>
        <dbReference type="ChEBI" id="CHEBI:30616"/>
    </ligand>
</feature>
<dbReference type="VEuPathDB" id="PlasmoDB:PY17X_0906500"/>
<reference evidence="9" key="3">
    <citation type="submission" date="2014-05" db="EMBL/GenBank/DDBJ databases">
        <authorList>
            <person name="Aslett M.A."/>
            <person name="De Silva N."/>
        </authorList>
    </citation>
    <scope>NUCLEOTIDE SEQUENCE</scope>
    <source>
        <strain evidence="9">17X</strain>
    </source>
</reference>
<dbReference type="VEuPathDB" id="PlasmoDB:PYYM_0906000"/>
<dbReference type="KEGG" id="pyo:PY17X_0906500"/>
<reference evidence="9" key="4">
    <citation type="submission" date="2019-05" db="EMBL/GenBank/DDBJ databases">
        <authorList>
            <consortium name="Pathogen Informatics"/>
        </authorList>
    </citation>
    <scope>NUCLEOTIDE SEQUENCE</scope>
    <source>
        <strain evidence="9">17X</strain>
    </source>
</reference>
<dbReference type="InterPro" id="IPR000631">
    <property type="entry name" value="CARKD"/>
</dbReference>
<dbReference type="OrthoDB" id="8110916at2759"/>
<comment type="catalytic activity">
    <reaction evidence="6">
        <text>(6S)-NADPHX + ATP = ADP + phosphate + NADPH + H(+)</text>
        <dbReference type="Rhea" id="RHEA:32231"/>
        <dbReference type="ChEBI" id="CHEBI:15378"/>
        <dbReference type="ChEBI" id="CHEBI:30616"/>
        <dbReference type="ChEBI" id="CHEBI:43474"/>
        <dbReference type="ChEBI" id="CHEBI:57783"/>
        <dbReference type="ChEBI" id="CHEBI:64076"/>
        <dbReference type="ChEBI" id="CHEBI:456216"/>
        <dbReference type="EC" id="4.2.1.93"/>
    </reaction>
</comment>
<keyword evidence="8" id="KW-0418">Kinase</keyword>
<name>A0A078K450_PLAYE</name>
<evidence type="ECO:0000313" key="10">
    <source>
        <dbReference type="Proteomes" id="UP000072874"/>
    </source>
</evidence>
<dbReference type="NCBIfam" id="TIGR00196">
    <property type="entry name" value="yjeF_cterm"/>
    <property type="match status" value="1"/>
</dbReference>
<proteinExistence type="inferred from homology"/>
<evidence type="ECO:0000313" key="9">
    <source>
        <dbReference type="EMBL" id="VTZ78257.1"/>
    </source>
</evidence>
<dbReference type="GO" id="GO:0110051">
    <property type="term" value="P:metabolite repair"/>
    <property type="evidence" value="ECO:0007669"/>
    <property type="project" value="TreeGrafter"/>
</dbReference>
<reference evidence="10 11" key="1">
    <citation type="journal article" date="2014" name="BMC Biol.">
        <title>A comprehensive evaluation of rodent malaria parasite genomes and gene expression.</title>
        <authorList>
            <person name="Otto T.D."/>
            <person name="Bohme U."/>
            <person name="Jackson A.P."/>
            <person name="Hunt M."/>
            <person name="Franke-Fayard B."/>
            <person name="Hoeijmakers W.A."/>
            <person name="Religa A.A."/>
            <person name="Robertson L."/>
            <person name="Sanders M."/>
            <person name="Ogun S.A."/>
            <person name="Cunningham D."/>
            <person name="Erhart A."/>
            <person name="Billker O."/>
            <person name="Khan S.M."/>
            <person name="Stunnenberg H.G."/>
            <person name="Langhorne J."/>
            <person name="Holder A.A."/>
            <person name="Waters A.P."/>
            <person name="Newbold C.I."/>
            <person name="Pain A."/>
            <person name="Berriman M."/>
            <person name="Janse C.J."/>
        </authorList>
    </citation>
    <scope>NUCLEOTIDE SEQUENCE [LARGE SCALE GENOMIC DNA]</scope>
    <source>
        <strain evidence="9 10">17X</strain>
        <strain evidence="8 11">YM</strain>
    </source>
</reference>
<dbReference type="SUPFAM" id="SSF53613">
    <property type="entry name" value="Ribokinase-like"/>
    <property type="match status" value="1"/>
</dbReference>
<sequence length="364" mass="42096">MEEFPFSSSLDLSNLNKMLSYEQLYEVKKHILPELLENGYKGYFGKICVIGGNEIYSGAPFLSALTTLRLGADLCFVVSSKECSTHLKNYSPELIVYPYLYTNKFPKEKNNYKDLENCVKYLSNRIDSCVIGPGLGNIDKETENCLKYIIDIFIKSNIFLILDADIIQFIITNTYLFNLVKNYKNCIFTPNKNEFKKMIYFLTEKKNIQFNNLYTNQIILYGHEIIKLFNGPKILIKDSNDIFISKNLFFISSIQNQSFKRLAGLGDILTGLLAVFLAWGSKKKEALLPEIKDKFLISDLCEYHEYLDAISTFNASYLLKYICKETFKTFHIGMIATDVINNIPLYFQQIYCDQPKKTDESIER</sequence>
<comment type="catalytic activity">
    <reaction evidence="6">
        <text>(6S)-NADHX + ATP = ADP + phosphate + NADH + H(+)</text>
        <dbReference type="Rhea" id="RHEA:19017"/>
        <dbReference type="ChEBI" id="CHEBI:15378"/>
        <dbReference type="ChEBI" id="CHEBI:30616"/>
        <dbReference type="ChEBI" id="CHEBI:43474"/>
        <dbReference type="ChEBI" id="CHEBI:57945"/>
        <dbReference type="ChEBI" id="CHEBI:64074"/>
        <dbReference type="ChEBI" id="CHEBI:456216"/>
        <dbReference type="EC" id="4.2.1.93"/>
    </reaction>
</comment>
<keyword evidence="5 6" id="KW-0456">Lyase</keyword>
<dbReference type="Gene3D" id="3.40.1190.20">
    <property type="match status" value="1"/>
</dbReference>
<dbReference type="GO" id="GO:0016301">
    <property type="term" value="F:kinase activity"/>
    <property type="evidence" value="ECO:0007669"/>
    <property type="project" value="UniProtKB-KW"/>
</dbReference>
<dbReference type="Pfam" id="PF01256">
    <property type="entry name" value="Carb_kinase"/>
    <property type="match status" value="1"/>
</dbReference>
<dbReference type="GO" id="GO:0005524">
    <property type="term" value="F:ATP binding"/>
    <property type="evidence" value="ECO:0007669"/>
    <property type="project" value="UniProtKB-KW"/>
</dbReference>
<protein>
    <recommendedName>
        <fullName evidence="6">ATP-dependent (S)-NAD(P)H-hydrate dehydratase</fullName>
        <ecNumber evidence="6">4.2.1.93</ecNumber>
    </recommendedName>
    <alternativeName>
        <fullName evidence="6">ATP-dependent NAD(P)HX dehydratase</fullName>
    </alternativeName>
</protein>
<dbReference type="HAMAP" id="MF_01965">
    <property type="entry name" value="NADHX_dehydratase"/>
    <property type="match status" value="1"/>
</dbReference>
<comment type="cofactor">
    <cofactor evidence="6">
        <name>Mg(2+)</name>
        <dbReference type="ChEBI" id="CHEBI:18420"/>
    </cofactor>
</comment>
<dbReference type="Proteomes" id="UP000072874">
    <property type="component" value="Chromosome 9"/>
</dbReference>
<keyword evidence="2 6" id="KW-0067">ATP-binding</keyword>
<evidence type="ECO:0000259" key="7">
    <source>
        <dbReference type="PROSITE" id="PS51383"/>
    </source>
</evidence>
<feature type="binding site" evidence="6">
    <location>
        <position position="267"/>
    </location>
    <ligand>
        <name>(6S)-NADPHX</name>
        <dbReference type="ChEBI" id="CHEBI:64076"/>
    </ligand>
</feature>
<gene>
    <name evidence="9" type="ORF">PY17X_0906500</name>
    <name evidence="8" type="ORF">PYYM_0906000</name>
</gene>
<keyword evidence="8" id="KW-0808">Transferase</keyword>
<organism evidence="8 11">
    <name type="scientific">Plasmodium yoelii</name>
    <dbReference type="NCBI Taxonomy" id="5861"/>
    <lineage>
        <taxon>Eukaryota</taxon>
        <taxon>Sar</taxon>
        <taxon>Alveolata</taxon>
        <taxon>Apicomplexa</taxon>
        <taxon>Aconoidasida</taxon>
        <taxon>Haemosporida</taxon>
        <taxon>Plasmodiidae</taxon>
        <taxon>Plasmodium</taxon>
        <taxon>Plasmodium (Vinckeia)</taxon>
    </lineage>
</organism>
<dbReference type="VEuPathDB" id="PlasmoDB:Py17XNL_000900091"/>
<comment type="function">
    <text evidence="6">Catalyzes the dehydration of the S-form of NAD(P)HX at the expense of ATP, which is converted to ADP. Together with NAD(P)HX epimerase, which catalyzes the epimerization of the S- and R-forms, the enzyme allows the repair of both epimers of NAD(P)HX, a damaged form of NAD(P)H that is a result of enzymatic or heat-dependent hydration.</text>
</comment>
<dbReference type="OMA" id="IMNSIPH"/>
<dbReference type="PANTHER" id="PTHR12592">
    <property type="entry name" value="ATP-DEPENDENT (S)-NAD(P)H-HYDRATE DEHYDRATASE FAMILY MEMBER"/>
    <property type="match status" value="1"/>
</dbReference>
<dbReference type="EMBL" id="LM993663">
    <property type="protein sequence ID" value="VTZ78257.1"/>
    <property type="molecule type" value="Genomic_DNA"/>
</dbReference>
<dbReference type="PROSITE" id="PS51383">
    <property type="entry name" value="YJEF_C_3"/>
    <property type="match status" value="1"/>
</dbReference>
<dbReference type="InterPro" id="IPR029056">
    <property type="entry name" value="Ribokinase-like"/>
</dbReference>
<evidence type="ECO:0000313" key="11">
    <source>
        <dbReference type="Proteomes" id="UP000072904"/>
    </source>
</evidence>
<evidence type="ECO:0000256" key="3">
    <source>
        <dbReference type="ARBA" id="ARBA00022857"/>
    </source>
</evidence>
<dbReference type="Proteomes" id="UP000072904">
    <property type="component" value="Chromosome 9"/>
</dbReference>
<keyword evidence="3" id="KW-0521">NADP</keyword>
<evidence type="ECO:0000313" key="8">
    <source>
        <dbReference type="EMBL" id="CDU17840.1"/>
    </source>
</evidence>
<keyword evidence="1 6" id="KW-0547">Nucleotide-binding</keyword>
<keyword evidence="4 6" id="KW-0520">NAD</keyword>
<feature type="binding site" evidence="6">
    <location>
        <begin position="257"/>
        <end position="266"/>
    </location>
    <ligand>
        <name>ATP</name>
        <dbReference type="ChEBI" id="CHEBI:30616"/>
    </ligand>
</feature>
<evidence type="ECO:0000256" key="2">
    <source>
        <dbReference type="ARBA" id="ARBA00022840"/>
    </source>
</evidence>
<evidence type="ECO:0000256" key="4">
    <source>
        <dbReference type="ARBA" id="ARBA00023027"/>
    </source>
</evidence>
<dbReference type="CDD" id="cd01171">
    <property type="entry name" value="YXKO-related"/>
    <property type="match status" value="1"/>
</dbReference>
<dbReference type="EMBL" id="LK934637">
    <property type="protein sequence ID" value="CDU17840.1"/>
    <property type="molecule type" value="Genomic_DNA"/>
</dbReference>
<dbReference type="AlphaFoldDB" id="A0A078K450"/>
<dbReference type="PANTHER" id="PTHR12592:SF0">
    <property type="entry name" value="ATP-DEPENDENT (S)-NAD(P)H-HYDRATE DEHYDRATASE"/>
    <property type="match status" value="1"/>
</dbReference>